<name>A0ABU1XA58_9NOCA</name>
<dbReference type="EMBL" id="JAVDWW010000001">
    <property type="protein sequence ID" value="MDR7166902.1"/>
    <property type="molecule type" value="Genomic_DNA"/>
</dbReference>
<reference evidence="11 12" key="1">
    <citation type="submission" date="2023-07" db="EMBL/GenBank/DDBJ databases">
        <title>Sorghum-associated microbial communities from plants grown in Nebraska, USA.</title>
        <authorList>
            <person name="Schachtman D."/>
        </authorList>
    </citation>
    <scope>NUCLEOTIDE SEQUENCE [LARGE SCALE GENOMIC DNA]</scope>
    <source>
        <strain evidence="11 12">4272</strain>
    </source>
</reference>
<sequence>MTVDALTDTSPPATSSPTLTRGRLGIKYLSRGVDSFPLTGGRWTDRIARYRTLSELFEKRWMEGAVPLGLALILCAIVLSTTPVGADNTPLILDQATEYGLLAIGLTVVLVGGGIDLSVGSVVGVASLGAMVANRVWNWPMPLVMPAAIVIGAALGAINGVLIARLKMRPFITTLVTLIAFGGAASALQSAYSTKIGIAKPDIVWDFLSFGKVAGIPTEWFLFAVVLIVVHLGLTRSRWGWWGTAVGSDRRSARRNGIPVVATTFWIYVLSGALAGLSGLLTAARLGRTDPNVGHGWEIIALTAVVLGGVSLKGGRGSVLRATVGVLVVAIIQQATIAEGAQGSYYTVILAAVLLLFTILDLKWGKYRQRTVEKLKIDPAKLVLPPLIDINAPGSVWNLNSRLTGAPPIGLGQIRGAEDCAVDADGNVFCGDQRGWVWKFAPDRTEGEIFSRTGGFPCGHVFDREGNLVVAVGGMGVYRISPDGESELLANKVKRSPFSLLDDSGLRAVDDLDVAPDGSIYASDFSTRNNTADFLIELVEFRANGRVVRIDPDGSTEVVVSHHVFPNGICTSHDGQSILIVSTGLCRVDRLWIAGPKQGQLEPVLENLPGYPDNLNRSSDGNYWLPLCAMRTPMSDLLRKYPGVRRRMTREVSLDNWVVPQLNMSCVLKFDDRGRILDVLWDQTMENYPMVTSVKEQAGHLYLCGVSNNRIGRLPLEASEIGSIDPNRIPGLPDTRRTPAGVIL</sequence>
<keyword evidence="6 9" id="KW-1133">Transmembrane helix</keyword>
<feature type="transmembrane region" description="Helical" evidence="9">
    <location>
        <begin position="319"/>
        <end position="337"/>
    </location>
</feature>
<dbReference type="PANTHER" id="PTHR32196">
    <property type="entry name" value="ABC TRANSPORTER PERMEASE PROTEIN YPHD-RELATED-RELATED"/>
    <property type="match status" value="1"/>
</dbReference>
<evidence type="ECO:0000256" key="2">
    <source>
        <dbReference type="ARBA" id="ARBA00022448"/>
    </source>
</evidence>
<dbReference type="InterPro" id="IPR011042">
    <property type="entry name" value="6-blade_b-propeller_TolB-like"/>
</dbReference>
<dbReference type="SUPFAM" id="SSF63829">
    <property type="entry name" value="Calcium-dependent phosphotriesterase"/>
    <property type="match status" value="1"/>
</dbReference>
<evidence type="ECO:0000256" key="5">
    <source>
        <dbReference type="ARBA" id="ARBA00022692"/>
    </source>
</evidence>
<dbReference type="CDD" id="cd06579">
    <property type="entry name" value="TM_PBP1_transp_AraH_like"/>
    <property type="match status" value="1"/>
</dbReference>
<keyword evidence="3" id="KW-1003">Cell membrane</keyword>
<feature type="transmembrane region" description="Helical" evidence="9">
    <location>
        <begin position="65"/>
        <end position="87"/>
    </location>
</feature>
<organism evidence="11 12">
    <name type="scientific">Nocardia kruczakiae</name>
    <dbReference type="NCBI Taxonomy" id="261477"/>
    <lineage>
        <taxon>Bacteria</taxon>
        <taxon>Bacillati</taxon>
        <taxon>Actinomycetota</taxon>
        <taxon>Actinomycetes</taxon>
        <taxon>Mycobacteriales</taxon>
        <taxon>Nocardiaceae</taxon>
        <taxon>Nocardia</taxon>
    </lineage>
</organism>
<dbReference type="Gene3D" id="2.120.10.30">
    <property type="entry name" value="TolB, C-terminal domain"/>
    <property type="match status" value="1"/>
</dbReference>
<evidence type="ECO:0000256" key="1">
    <source>
        <dbReference type="ARBA" id="ARBA00004651"/>
    </source>
</evidence>
<feature type="transmembrane region" description="Helical" evidence="9">
    <location>
        <begin position="293"/>
        <end position="312"/>
    </location>
</feature>
<dbReference type="Pfam" id="PF20067">
    <property type="entry name" value="SSL_N"/>
    <property type="match status" value="1"/>
</dbReference>
<evidence type="ECO:0000256" key="9">
    <source>
        <dbReference type="SAM" id="Phobius"/>
    </source>
</evidence>
<proteinExistence type="predicted"/>
<evidence type="ECO:0000256" key="7">
    <source>
        <dbReference type="ARBA" id="ARBA00023136"/>
    </source>
</evidence>
<keyword evidence="4" id="KW-0997">Cell inner membrane</keyword>
<evidence type="ECO:0000256" key="6">
    <source>
        <dbReference type="ARBA" id="ARBA00022989"/>
    </source>
</evidence>
<dbReference type="InterPro" id="IPR001851">
    <property type="entry name" value="ABC_transp_permease"/>
</dbReference>
<feature type="transmembrane region" description="Helical" evidence="9">
    <location>
        <begin position="220"/>
        <end position="239"/>
    </location>
</feature>
<dbReference type="Pfam" id="PF03088">
    <property type="entry name" value="Str_synth"/>
    <property type="match status" value="1"/>
</dbReference>
<comment type="caution">
    <text evidence="11">The sequence shown here is derived from an EMBL/GenBank/DDBJ whole genome shotgun (WGS) entry which is preliminary data.</text>
</comment>
<keyword evidence="5 9" id="KW-0812">Transmembrane</keyword>
<keyword evidence="2" id="KW-0813">Transport</keyword>
<feature type="domain" description="Strictosidine synthase conserved region" evidence="10">
    <location>
        <begin position="510"/>
        <end position="595"/>
    </location>
</feature>
<evidence type="ECO:0000256" key="4">
    <source>
        <dbReference type="ARBA" id="ARBA00022519"/>
    </source>
</evidence>
<feature type="transmembrane region" description="Helical" evidence="9">
    <location>
        <begin position="143"/>
        <end position="164"/>
    </location>
</feature>
<feature type="transmembrane region" description="Helical" evidence="9">
    <location>
        <begin position="343"/>
        <end position="360"/>
    </location>
</feature>
<keyword evidence="7 9" id="KW-0472">Membrane</keyword>
<evidence type="ECO:0000259" key="10">
    <source>
        <dbReference type="Pfam" id="PF03088"/>
    </source>
</evidence>
<keyword evidence="12" id="KW-1185">Reference proteome</keyword>
<dbReference type="RefSeq" id="WP_310398811.1">
    <property type="nucleotide sequence ID" value="NZ_JAVDWW010000001.1"/>
</dbReference>
<gene>
    <name evidence="11" type="ORF">J2W56_000620</name>
</gene>
<comment type="subcellular location">
    <subcellularLocation>
        <location evidence="1">Cell membrane</location>
        <topology evidence="1">Multi-pass membrane protein</topology>
    </subcellularLocation>
</comment>
<feature type="transmembrane region" description="Helical" evidence="9">
    <location>
        <begin position="260"/>
        <end position="281"/>
    </location>
</feature>
<evidence type="ECO:0000256" key="8">
    <source>
        <dbReference type="ARBA" id="ARBA00039381"/>
    </source>
</evidence>
<protein>
    <recommendedName>
        <fullName evidence="8">Autoinducer 2 import system permease protein LsrD</fullName>
    </recommendedName>
</protein>
<accession>A0ABU1XA58</accession>
<dbReference type="InterPro" id="IPR018119">
    <property type="entry name" value="Strictosidine_synth_cons-reg"/>
</dbReference>
<feature type="transmembrane region" description="Helical" evidence="9">
    <location>
        <begin position="99"/>
        <end position="123"/>
    </location>
</feature>
<dbReference type="Proteomes" id="UP001251217">
    <property type="component" value="Unassembled WGS sequence"/>
</dbReference>
<evidence type="ECO:0000256" key="3">
    <source>
        <dbReference type="ARBA" id="ARBA00022475"/>
    </source>
</evidence>
<evidence type="ECO:0000313" key="11">
    <source>
        <dbReference type="EMBL" id="MDR7166902.1"/>
    </source>
</evidence>
<dbReference type="Pfam" id="PF02653">
    <property type="entry name" value="BPD_transp_2"/>
    <property type="match status" value="1"/>
</dbReference>
<dbReference type="PANTHER" id="PTHR32196:SF71">
    <property type="entry name" value="AUTOINDUCER 2 IMPORT SYSTEM PERMEASE PROTEIN LSRD"/>
    <property type="match status" value="1"/>
</dbReference>
<feature type="transmembrane region" description="Helical" evidence="9">
    <location>
        <begin position="171"/>
        <end position="192"/>
    </location>
</feature>
<evidence type="ECO:0000313" key="12">
    <source>
        <dbReference type="Proteomes" id="UP001251217"/>
    </source>
</evidence>